<proteinExistence type="inferred from homology"/>
<keyword evidence="14 17" id="KW-0460">Magnesium</keyword>
<evidence type="ECO:0000256" key="17">
    <source>
        <dbReference type="HAMAP-Rule" id="MF_00104"/>
    </source>
</evidence>
<dbReference type="PANTHER" id="PTHR11207:SF0">
    <property type="entry name" value="RIBONUCLEASE 3"/>
    <property type="match status" value="1"/>
</dbReference>
<dbReference type="EC" id="3.1.26.3" evidence="17"/>
<dbReference type="GO" id="GO:0004525">
    <property type="term" value="F:ribonuclease III activity"/>
    <property type="evidence" value="ECO:0007669"/>
    <property type="project" value="UniProtKB-UniRule"/>
</dbReference>
<evidence type="ECO:0000256" key="9">
    <source>
        <dbReference type="ARBA" id="ARBA00022722"/>
    </source>
</evidence>
<dbReference type="GO" id="GO:0006397">
    <property type="term" value="P:mRNA processing"/>
    <property type="evidence" value="ECO:0007669"/>
    <property type="project" value="UniProtKB-UniRule"/>
</dbReference>
<dbReference type="GO" id="GO:0006364">
    <property type="term" value="P:rRNA processing"/>
    <property type="evidence" value="ECO:0007669"/>
    <property type="project" value="UniProtKB-UniRule"/>
</dbReference>
<feature type="active site" evidence="17">
    <location>
        <position position="124"/>
    </location>
</feature>
<dbReference type="SMART" id="SM00358">
    <property type="entry name" value="DSRM"/>
    <property type="match status" value="1"/>
</dbReference>
<feature type="binding site" evidence="17">
    <location>
        <position position="48"/>
    </location>
    <ligand>
        <name>Mg(2+)</name>
        <dbReference type="ChEBI" id="CHEBI:18420"/>
    </ligand>
</feature>
<evidence type="ECO:0000256" key="16">
    <source>
        <dbReference type="ARBA" id="ARBA00053741"/>
    </source>
</evidence>
<dbReference type="SMART" id="SM00535">
    <property type="entry name" value="RIBOc"/>
    <property type="match status" value="1"/>
</dbReference>
<comment type="function">
    <text evidence="17">Digests double-stranded RNA. Involved in the processing of primary rRNA transcript to yield the immediate precursors to the large and small rRNAs (23S and 16S). Processes some mRNAs, and tRNAs when they are encoded in the rRNA operon. Processes pre-crRNA and tracrRNA of type II CRISPR loci if present in the organism.</text>
</comment>
<evidence type="ECO:0000256" key="4">
    <source>
        <dbReference type="ARBA" id="ARBA00011738"/>
    </source>
</evidence>
<evidence type="ECO:0000259" key="18">
    <source>
        <dbReference type="PROSITE" id="PS50137"/>
    </source>
</evidence>
<dbReference type="PROSITE" id="PS50137">
    <property type="entry name" value="DS_RBD"/>
    <property type="match status" value="1"/>
</dbReference>
<dbReference type="GO" id="GO:0046872">
    <property type="term" value="F:metal ion binding"/>
    <property type="evidence" value="ECO:0007669"/>
    <property type="project" value="UniProtKB-KW"/>
</dbReference>
<evidence type="ECO:0000256" key="13">
    <source>
        <dbReference type="ARBA" id="ARBA00022801"/>
    </source>
</evidence>
<dbReference type="InterPro" id="IPR014720">
    <property type="entry name" value="dsRBD_dom"/>
</dbReference>
<comment type="similarity">
    <text evidence="3">Belongs to the ribonuclease III family.</text>
</comment>
<comment type="function">
    <text evidence="16">Digests double-stranded RNA. Involved in the processing of primary rRNA transcript to yield the immediate precursors to the large and small rRNAs (23S and 16S). Also processes some mRNAs, and tRNAs when they are encoded in the rRNA operon.</text>
</comment>
<gene>
    <name evidence="17" type="primary">rnc</name>
    <name evidence="20" type="ORF">SAMN02745249_00773</name>
</gene>
<evidence type="ECO:0000313" key="20">
    <source>
        <dbReference type="EMBL" id="SHE60667.1"/>
    </source>
</evidence>
<feature type="binding site" evidence="17">
    <location>
        <position position="121"/>
    </location>
    <ligand>
        <name>Mg(2+)</name>
        <dbReference type="ChEBI" id="CHEBI:18420"/>
    </ligand>
</feature>
<dbReference type="HAMAP" id="MF_00104">
    <property type="entry name" value="RNase_III"/>
    <property type="match status" value="1"/>
</dbReference>
<keyword evidence="11 17" id="KW-0699">rRNA-binding</keyword>
<dbReference type="FunFam" id="3.30.160.20:FF:000003">
    <property type="entry name" value="Ribonuclease 3"/>
    <property type="match status" value="1"/>
</dbReference>
<evidence type="ECO:0000256" key="8">
    <source>
        <dbReference type="ARBA" id="ARBA00022694"/>
    </source>
</evidence>
<keyword evidence="7 17" id="KW-0507">mRNA processing</keyword>
<evidence type="ECO:0000256" key="3">
    <source>
        <dbReference type="ARBA" id="ARBA00010183"/>
    </source>
</evidence>
<comment type="subcellular location">
    <subcellularLocation>
        <location evidence="2 17">Cytoplasm</location>
    </subcellularLocation>
</comment>
<keyword evidence="13 17" id="KW-0378">Hydrolase</keyword>
<keyword evidence="9 17" id="KW-0540">Nuclease</keyword>
<evidence type="ECO:0000256" key="6">
    <source>
        <dbReference type="ARBA" id="ARBA00022552"/>
    </source>
</evidence>
<evidence type="ECO:0000256" key="15">
    <source>
        <dbReference type="ARBA" id="ARBA00022884"/>
    </source>
</evidence>
<name>A0A1M4UVK3_9LACT</name>
<evidence type="ECO:0000256" key="1">
    <source>
        <dbReference type="ARBA" id="ARBA00000109"/>
    </source>
</evidence>
<dbReference type="GO" id="GO:0005737">
    <property type="term" value="C:cytoplasm"/>
    <property type="evidence" value="ECO:0007669"/>
    <property type="project" value="UniProtKB-SubCell"/>
</dbReference>
<dbReference type="InterPro" id="IPR000999">
    <property type="entry name" value="RNase_III_dom"/>
</dbReference>
<keyword evidence="5 17" id="KW-0963">Cytoplasm</keyword>
<evidence type="ECO:0000256" key="2">
    <source>
        <dbReference type="ARBA" id="ARBA00004496"/>
    </source>
</evidence>
<dbReference type="CDD" id="cd00593">
    <property type="entry name" value="RIBOc"/>
    <property type="match status" value="1"/>
</dbReference>
<keyword evidence="15 17" id="KW-0694">RNA-binding</keyword>
<accession>A0A1M4UVK3</accession>
<keyword evidence="6 17" id="KW-0698">rRNA processing</keyword>
<dbReference type="GO" id="GO:0019843">
    <property type="term" value="F:rRNA binding"/>
    <property type="evidence" value="ECO:0007669"/>
    <property type="project" value="UniProtKB-KW"/>
</dbReference>
<dbReference type="NCBIfam" id="TIGR02191">
    <property type="entry name" value="RNaseIII"/>
    <property type="match status" value="1"/>
</dbReference>
<dbReference type="PROSITE" id="PS00517">
    <property type="entry name" value="RNASE_3_1"/>
    <property type="match status" value="1"/>
</dbReference>
<dbReference type="InterPro" id="IPR036389">
    <property type="entry name" value="RNase_III_sf"/>
</dbReference>
<evidence type="ECO:0000256" key="10">
    <source>
        <dbReference type="ARBA" id="ARBA00022723"/>
    </source>
</evidence>
<evidence type="ECO:0000256" key="5">
    <source>
        <dbReference type="ARBA" id="ARBA00022490"/>
    </source>
</evidence>
<dbReference type="GO" id="GO:0010468">
    <property type="term" value="P:regulation of gene expression"/>
    <property type="evidence" value="ECO:0007669"/>
    <property type="project" value="TreeGrafter"/>
</dbReference>
<comment type="cofactor">
    <cofactor evidence="17">
        <name>Mg(2+)</name>
        <dbReference type="ChEBI" id="CHEBI:18420"/>
    </cofactor>
</comment>
<organism evidence="20 21">
    <name type="scientific">Atopostipes suicloacalis DSM 15692</name>
    <dbReference type="NCBI Taxonomy" id="1121025"/>
    <lineage>
        <taxon>Bacteria</taxon>
        <taxon>Bacillati</taxon>
        <taxon>Bacillota</taxon>
        <taxon>Bacilli</taxon>
        <taxon>Lactobacillales</taxon>
        <taxon>Carnobacteriaceae</taxon>
        <taxon>Atopostipes</taxon>
    </lineage>
</organism>
<dbReference type="Pfam" id="PF00035">
    <property type="entry name" value="dsrm"/>
    <property type="match status" value="1"/>
</dbReference>
<keyword evidence="21" id="KW-1185">Reference proteome</keyword>
<dbReference type="GO" id="GO:0008033">
    <property type="term" value="P:tRNA processing"/>
    <property type="evidence" value="ECO:0007669"/>
    <property type="project" value="UniProtKB-KW"/>
</dbReference>
<dbReference type="FunFam" id="1.10.1520.10:FF:000001">
    <property type="entry name" value="Ribonuclease 3"/>
    <property type="match status" value="1"/>
</dbReference>
<evidence type="ECO:0000256" key="7">
    <source>
        <dbReference type="ARBA" id="ARBA00022664"/>
    </source>
</evidence>
<dbReference type="Gene3D" id="1.10.1520.10">
    <property type="entry name" value="Ribonuclease III domain"/>
    <property type="match status" value="1"/>
</dbReference>
<keyword evidence="12 17" id="KW-0255">Endonuclease</keyword>
<evidence type="ECO:0000256" key="11">
    <source>
        <dbReference type="ARBA" id="ARBA00022730"/>
    </source>
</evidence>
<dbReference type="AlphaFoldDB" id="A0A1M4UVK3"/>
<dbReference type="PROSITE" id="PS50142">
    <property type="entry name" value="RNASE_3_2"/>
    <property type="match status" value="1"/>
</dbReference>
<dbReference type="EMBL" id="FQUF01000009">
    <property type="protein sequence ID" value="SHE60667.1"/>
    <property type="molecule type" value="Genomic_DNA"/>
</dbReference>
<dbReference type="STRING" id="1121025.SAMN02745249_00773"/>
<evidence type="ECO:0000256" key="14">
    <source>
        <dbReference type="ARBA" id="ARBA00022842"/>
    </source>
</evidence>
<dbReference type="PANTHER" id="PTHR11207">
    <property type="entry name" value="RIBONUCLEASE III"/>
    <property type="match status" value="1"/>
</dbReference>
<feature type="binding site" evidence="17">
    <location>
        <position position="124"/>
    </location>
    <ligand>
        <name>Mg(2+)</name>
        <dbReference type="ChEBI" id="CHEBI:18420"/>
    </ligand>
</feature>
<dbReference type="OrthoDB" id="9805026at2"/>
<comment type="subunit">
    <text evidence="4 17">Homodimer.</text>
</comment>
<feature type="domain" description="DRBM" evidence="18">
    <location>
        <begin position="161"/>
        <end position="229"/>
    </location>
</feature>
<keyword evidence="8 17" id="KW-0819">tRNA processing</keyword>
<dbReference type="Gene3D" id="3.30.160.20">
    <property type="match status" value="1"/>
</dbReference>
<sequence length="229" mass="25996">MNKNLSKYIEEKFNITFHNEELLYIAFTHSSYANDHREEHLEHLERLEFLGDAVIELIVSDYLYKEYKELPEGHLTKMRAAAVRAESLAQLTLDYNLQSFVLLGKGEEQSNGRSRISLLCDVFEAFIGAVYLDQGTKQARNILEQVLFPKISAGDFSHGMDFKTALQEWMQRDGVVQIEYQVIETSGPDHARQFKVAVLIEGDIMGIGVGSSKKRAEQAAAKEAYDSVK</sequence>
<feature type="active site" evidence="17">
    <location>
        <position position="52"/>
    </location>
</feature>
<dbReference type="GO" id="GO:0003725">
    <property type="term" value="F:double-stranded RNA binding"/>
    <property type="evidence" value="ECO:0007669"/>
    <property type="project" value="TreeGrafter"/>
</dbReference>
<evidence type="ECO:0000259" key="19">
    <source>
        <dbReference type="PROSITE" id="PS50142"/>
    </source>
</evidence>
<feature type="domain" description="RNase III" evidence="19">
    <location>
        <begin position="6"/>
        <end position="135"/>
    </location>
</feature>
<reference evidence="20 21" key="1">
    <citation type="submission" date="2016-11" db="EMBL/GenBank/DDBJ databases">
        <authorList>
            <person name="Jaros S."/>
            <person name="Januszkiewicz K."/>
            <person name="Wedrychowicz H."/>
        </authorList>
    </citation>
    <scope>NUCLEOTIDE SEQUENCE [LARGE SCALE GENOMIC DNA]</scope>
    <source>
        <strain evidence="20 21">DSM 15692</strain>
    </source>
</reference>
<protein>
    <recommendedName>
        <fullName evidence="17">Ribonuclease 3</fullName>
        <ecNumber evidence="17">3.1.26.3</ecNumber>
    </recommendedName>
    <alternativeName>
        <fullName evidence="17">Ribonuclease III</fullName>
        <shortName evidence="17">RNase III</shortName>
    </alternativeName>
</protein>
<dbReference type="GO" id="GO:0042802">
    <property type="term" value="F:identical protein binding"/>
    <property type="evidence" value="ECO:0007669"/>
    <property type="project" value="UniProtKB-ARBA"/>
</dbReference>
<evidence type="ECO:0000313" key="21">
    <source>
        <dbReference type="Proteomes" id="UP000184128"/>
    </source>
</evidence>
<dbReference type="SUPFAM" id="SSF54768">
    <property type="entry name" value="dsRNA-binding domain-like"/>
    <property type="match status" value="1"/>
</dbReference>
<comment type="catalytic activity">
    <reaction evidence="1 17">
        <text>Endonucleolytic cleavage to 5'-phosphomonoester.</text>
        <dbReference type="EC" id="3.1.26.3"/>
    </reaction>
</comment>
<evidence type="ECO:0000256" key="12">
    <source>
        <dbReference type="ARBA" id="ARBA00022759"/>
    </source>
</evidence>
<dbReference type="Proteomes" id="UP000184128">
    <property type="component" value="Unassembled WGS sequence"/>
</dbReference>
<dbReference type="CDD" id="cd10845">
    <property type="entry name" value="DSRM_RNAse_III_family"/>
    <property type="match status" value="1"/>
</dbReference>
<dbReference type="RefSeq" id="WP_073296681.1">
    <property type="nucleotide sequence ID" value="NZ_FQUF01000009.1"/>
</dbReference>
<dbReference type="Pfam" id="PF14622">
    <property type="entry name" value="Ribonucleas_3_3"/>
    <property type="match status" value="1"/>
</dbReference>
<keyword evidence="10 17" id="KW-0479">Metal-binding</keyword>
<dbReference type="InterPro" id="IPR011907">
    <property type="entry name" value="RNase_III"/>
</dbReference>
<dbReference type="SUPFAM" id="SSF69065">
    <property type="entry name" value="RNase III domain-like"/>
    <property type="match status" value="1"/>
</dbReference>